<sequence length="724" mass="79339">MAIDSSDDPRCLPRDFIIQAWIQEVPAAPSQSHASRPFLSPNIDSRSFSAPPASKQKRARISTSSKPAACRRRRGVAFASTLDSRMNRGAPPKTPTVRKSSRRKAMNDVSGSAKADTNTDQNTWGDTEVIGANEVFEDHTTPKPTTTVYISAKLHDRHPQPTSEVASSPRRSGQHSRPPPAFALDDAEPVVRGYAESLSRIHLTSSNTFVASETSSRRSRSPVKNVGDLMFAEKPVAIVAFDDSVALPDDIKALCDKVDDIGGGFGVIPALIFTNIVEEGKKISSGEKIRPVYRISQDQDQDLDLGSGPASKAALLRELDVLCDVVKESQRASPGGYSEAHWNTRVHSAIMVAAIEADTPRDKRSAQVFDTTAAGIASGCIPRNVNGRSLEAKMVDYCIVLSDPDIRQRCTGAVVANMQPSKVRRTKLSATSSASSVSASDNNSIASSTQTRPAADDRMHPNSINHSEYYPLRDQPIAVSIETKKPNGSDEEAKTQLSVWVSAHLLRLHQLFNKPQPIPLWLPLLYVRGSQWQLCFAVEREHCIHFAGLLQGPSIIEGFEGVVYDGVSKAVFGLAGRVKRAFVVSAIWAWMYASVQIRRFTSEHTCTGLRLPNNDIIVQIEIAENKRTRVQHYGQVSKNHTMATHALTETFAISIEILREWKYINYADLTQDPIRSYGAENVAFPNFCRCVAPLVLDPSRHMALITAPPFQALLAPFPATAARC</sequence>
<name>L7JPS8_PYRO1</name>
<feature type="compositionally biased region" description="Low complexity" evidence="1">
    <location>
        <begin position="429"/>
        <end position="448"/>
    </location>
</feature>
<evidence type="ECO:0000313" key="3">
    <source>
        <dbReference type="EMBL" id="ELQ70063.1"/>
    </source>
</evidence>
<evidence type="ECO:0000259" key="2">
    <source>
        <dbReference type="Pfam" id="PF20516"/>
    </source>
</evidence>
<proteinExistence type="predicted"/>
<feature type="compositionally biased region" description="Polar residues" evidence="1">
    <location>
        <begin position="115"/>
        <end position="125"/>
    </location>
</feature>
<feature type="compositionally biased region" description="Polar residues" evidence="1">
    <location>
        <begin position="160"/>
        <end position="171"/>
    </location>
</feature>
<dbReference type="EMBL" id="JH794855">
    <property type="protein sequence ID" value="ELQ70063.1"/>
    <property type="molecule type" value="Genomic_DNA"/>
</dbReference>
<feature type="region of interest" description="Disordered" evidence="1">
    <location>
        <begin position="27"/>
        <end position="125"/>
    </location>
</feature>
<dbReference type="AlphaFoldDB" id="L7JPS8"/>
<reference evidence="3" key="1">
    <citation type="journal article" date="2012" name="PLoS Genet.">
        <title>Comparative analysis of the genomes of two field isolates of the rice blast fungus Magnaporthe oryzae.</title>
        <authorList>
            <person name="Xue M."/>
            <person name="Yang J."/>
            <person name="Li Z."/>
            <person name="Hu S."/>
            <person name="Yao N."/>
            <person name="Dean R.A."/>
            <person name="Zhao W."/>
            <person name="Shen M."/>
            <person name="Zhang H."/>
            <person name="Li C."/>
            <person name="Liu L."/>
            <person name="Cao L."/>
            <person name="Xu X."/>
            <person name="Xing Y."/>
            <person name="Hsiang T."/>
            <person name="Zhang Z."/>
            <person name="Xu J.R."/>
            <person name="Peng Y.L."/>
        </authorList>
    </citation>
    <scope>NUCLEOTIDE SEQUENCE [LARGE SCALE GENOMIC DNA]</scope>
    <source>
        <strain evidence="3">P131</strain>
    </source>
</reference>
<dbReference type="InterPro" id="IPR046797">
    <property type="entry name" value="PDDEXK_12"/>
</dbReference>
<dbReference type="Pfam" id="PF20516">
    <property type="entry name" value="PDDEXK_12"/>
    <property type="match status" value="1"/>
</dbReference>
<organism>
    <name type="scientific">Pyricularia oryzae (strain P131)</name>
    <name type="common">Rice blast fungus</name>
    <name type="synonym">Magnaporthe oryzae</name>
    <dbReference type="NCBI Taxonomy" id="1143193"/>
    <lineage>
        <taxon>Eukaryota</taxon>
        <taxon>Fungi</taxon>
        <taxon>Dikarya</taxon>
        <taxon>Ascomycota</taxon>
        <taxon>Pezizomycotina</taxon>
        <taxon>Sordariomycetes</taxon>
        <taxon>Sordariomycetidae</taxon>
        <taxon>Magnaporthales</taxon>
        <taxon>Pyriculariaceae</taxon>
        <taxon>Pyricularia</taxon>
    </lineage>
</organism>
<protein>
    <recommendedName>
        <fullName evidence="2">PD-(D/E)XK nuclease-like domain-containing protein</fullName>
    </recommendedName>
</protein>
<accession>L7JPS8</accession>
<feature type="region of interest" description="Disordered" evidence="1">
    <location>
        <begin position="153"/>
        <end position="185"/>
    </location>
</feature>
<gene>
    <name evidence="3" type="ORF">OOW_P131scaffold00087g3</name>
</gene>
<feature type="domain" description="PD-(D/E)XK nuclease-like" evidence="2">
    <location>
        <begin position="302"/>
        <end position="540"/>
    </location>
</feature>
<feature type="region of interest" description="Disordered" evidence="1">
    <location>
        <begin position="421"/>
        <end position="468"/>
    </location>
</feature>
<evidence type="ECO:0000256" key="1">
    <source>
        <dbReference type="SAM" id="MobiDB-lite"/>
    </source>
</evidence>